<evidence type="ECO:0000256" key="2">
    <source>
        <dbReference type="ARBA" id="ARBA00004651"/>
    </source>
</evidence>
<evidence type="ECO:0000256" key="7">
    <source>
        <dbReference type="ARBA" id="ARBA00022949"/>
    </source>
</evidence>
<feature type="transmembrane region" description="Helical" evidence="12">
    <location>
        <begin position="56"/>
        <end position="75"/>
    </location>
</feature>
<evidence type="ECO:0000256" key="4">
    <source>
        <dbReference type="ARBA" id="ARBA00022475"/>
    </source>
</evidence>
<keyword evidence="9 12" id="KW-0406">Ion transport</keyword>
<evidence type="ECO:0000256" key="11">
    <source>
        <dbReference type="ARBA" id="ARBA00023303"/>
    </source>
</evidence>
<dbReference type="AlphaFoldDB" id="A0AAJ6YLX9"/>
<reference evidence="14" key="1">
    <citation type="submission" date="2025-08" db="UniProtKB">
        <authorList>
            <consortium name="RefSeq"/>
        </authorList>
    </citation>
    <scope>IDENTIFICATION</scope>
</reference>
<dbReference type="GO" id="GO:0005243">
    <property type="term" value="F:gap junction channel activity"/>
    <property type="evidence" value="ECO:0007669"/>
    <property type="project" value="TreeGrafter"/>
</dbReference>
<evidence type="ECO:0000256" key="1">
    <source>
        <dbReference type="ARBA" id="ARBA00004610"/>
    </source>
</evidence>
<comment type="caution">
    <text evidence="12">Lacks conserved residue(s) required for the propagation of feature annotation.</text>
</comment>
<evidence type="ECO:0000256" key="9">
    <source>
        <dbReference type="ARBA" id="ARBA00023065"/>
    </source>
</evidence>
<evidence type="ECO:0000256" key="5">
    <source>
        <dbReference type="ARBA" id="ARBA00022692"/>
    </source>
</evidence>
<protein>
    <recommendedName>
        <fullName evidence="12">Innexin</fullName>
    </recommendedName>
</protein>
<keyword evidence="10 12" id="KW-0472">Membrane</keyword>
<dbReference type="GeneID" id="105364267"/>
<keyword evidence="5 12" id="KW-0812">Transmembrane</keyword>
<dbReference type="KEGG" id="csol:105364267"/>
<evidence type="ECO:0000256" key="3">
    <source>
        <dbReference type="ARBA" id="ARBA00022448"/>
    </source>
</evidence>
<dbReference type="Pfam" id="PF00876">
    <property type="entry name" value="Innexin"/>
    <property type="match status" value="1"/>
</dbReference>
<keyword evidence="7" id="KW-0965">Cell junction</keyword>
<keyword evidence="8 12" id="KW-1133">Transmembrane helix</keyword>
<dbReference type="GO" id="GO:0005921">
    <property type="term" value="C:gap junction"/>
    <property type="evidence" value="ECO:0007669"/>
    <property type="project" value="UniProtKB-SubCell"/>
</dbReference>
<comment type="similarity">
    <text evidence="12">Belongs to the pannexin family.</text>
</comment>
<dbReference type="Proteomes" id="UP000695007">
    <property type="component" value="Unplaced"/>
</dbReference>
<gene>
    <name evidence="14" type="primary">LOC105364267</name>
    <name evidence="12" type="synonym">inx</name>
</gene>
<dbReference type="GO" id="GO:0034220">
    <property type="term" value="P:monoatomic ion transmembrane transport"/>
    <property type="evidence" value="ECO:0007669"/>
    <property type="project" value="UniProtKB-KW"/>
</dbReference>
<comment type="function">
    <text evidence="12">Structural component of the gap junctions.</text>
</comment>
<name>A0AAJ6YLX9_9HYME</name>
<organism evidence="13 14">
    <name type="scientific">Ceratosolen solmsi marchali</name>
    <dbReference type="NCBI Taxonomy" id="326594"/>
    <lineage>
        <taxon>Eukaryota</taxon>
        <taxon>Metazoa</taxon>
        <taxon>Ecdysozoa</taxon>
        <taxon>Arthropoda</taxon>
        <taxon>Hexapoda</taxon>
        <taxon>Insecta</taxon>
        <taxon>Pterygota</taxon>
        <taxon>Neoptera</taxon>
        <taxon>Endopterygota</taxon>
        <taxon>Hymenoptera</taxon>
        <taxon>Apocrita</taxon>
        <taxon>Proctotrupomorpha</taxon>
        <taxon>Chalcidoidea</taxon>
        <taxon>Agaonidae</taxon>
        <taxon>Agaoninae</taxon>
        <taxon>Ceratosolen</taxon>
    </lineage>
</organism>
<keyword evidence="3 12" id="KW-0813">Transport</keyword>
<evidence type="ECO:0000256" key="10">
    <source>
        <dbReference type="ARBA" id="ARBA00023136"/>
    </source>
</evidence>
<evidence type="ECO:0000256" key="12">
    <source>
        <dbReference type="RuleBase" id="RU010713"/>
    </source>
</evidence>
<sequence>MRGAATPAANVTRRRSVWIRLARIARKGGRHEAWIMEAIRGLYCLFEVSKVQNDNFVSRLHVLTTVMLLTFSAMVSTKQSVGNPIDCIHSRDIPAEAFNAYCWIHSTYFVKGAMLGVAGVNIAFPGVGTIVLYQQRQQTESRRATDGLTRQVKYYQWVPFVLVFQDF</sequence>
<dbReference type="PROSITE" id="PS51013">
    <property type="entry name" value="PANNEXIN"/>
    <property type="match status" value="1"/>
</dbReference>
<comment type="subcellular location">
    <subcellularLocation>
        <location evidence="1">Cell junction</location>
        <location evidence="1">Gap junction</location>
    </subcellularLocation>
    <subcellularLocation>
        <location evidence="2 12">Cell membrane</location>
        <topology evidence="2 12">Multi-pass membrane protein</topology>
    </subcellularLocation>
</comment>
<evidence type="ECO:0000256" key="8">
    <source>
        <dbReference type="ARBA" id="ARBA00022989"/>
    </source>
</evidence>
<dbReference type="PANTHER" id="PTHR11893:SF40">
    <property type="entry name" value="INNEXIN SHAKING-B"/>
    <property type="match status" value="1"/>
</dbReference>
<dbReference type="PRINTS" id="PR01262">
    <property type="entry name" value="INNEXIN"/>
</dbReference>
<keyword evidence="4" id="KW-1003">Cell membrane</keyword>
<keyword evidence="13" id="KW-1185">Reference proteome</keyword>
<dbReference type="GO" id="GO:0005886">
    <property type="term" value="C:plasma membrane"/>
    <property type="evidence" value="ECO:0007669"/>
    <property type="project" value="UniProtKB-SubCell"/>
</dbReference>
<evidence type="ECO:0000313" key="13">
    <source>
        <dbReference type="Proteomes" id="UP000695007"/>
    </source>
</evidence>
<keyword evidence="11 12" id="KW-0407">Ion channel</keyword>
<keyword evidence="6" id="KW-0303">Gap junction</keyword>
<dbReference type="RefSeq" id="XP_011500455.1">
    <property type="nucleotide sequence ID" value="XM_011502153.1"/>
</dbReference>
<feature type="transmembrane region" description="Helical" evidence="12">
    <location>
        <begin position="113"/>
        <end position="133"/>
    </location>
</feature>
<proteinExistence type="inferred from homology"/>
<accession>A0AAJ6YLX9</accession>
<dbReference type="PANTHER" id="PTHR11893">
    <property type="entry name" value="INNEXIN"/>
    <property type="match status" value="1"/>
</dbReference>
<evidence type="ECO:0000256" key="6">
    <source>
        <dbReference type="ARBA" id="ARBA00022868"/>
    </source>
</evidence>
<dbReference type="InterPro" id="IPR000990">
    <property type="entry name" value="Innexin"/>
</dbReference>
<evidence type="ECO:0000313" key="14">
    <source>
        <dbReference type="RefSeq" id="XP_011500455.1"/>
    </source>
</evidence>